<feature type="compositionally biased region" description="Basic and acidic residues" evidence="1">
    <location>
        <begin position="57"/>
        <end position="69"/>
    </location>
</feature>
<accession>A0A5J9V0T5</accession>
<evidence type="ECO:0000313" key="3">
    <source>
        <dbReference type="Proteomes" id="UP000324897"/>
    </source>
</evidence>
<evidence type="ECO:0000256" key="1">
    <source>
        <dbReference type="SAM" id="MobiDB-lite"/>
    </source>
</evidence>
<protein>
    <submittedName>
        <fullName evidence="2">Uncharacterized protein</fullName>
    </submittedName>
</protein>
<feature type="region of interest" description="Disordered" evidence="1">
    <location>
        <begin position="39"/>
        <end position="84"/>
    </location>
</feature>
<name>A0A5J9V0T5_9POAL</name>
<dbReference type="EMBL" id="RWGY01000011">
    <property type="protein sequence ID" value="TVU29078.1"/>
    <property type="molecule type" value="Genomic_DNA"/>
</dbReference>
<dbReference type="AlphaFoldDB" id="A0A5J9V0T5"/>
<evidence type="ECO:0000313" key="2">
    <source>
        <dbReference type="EMBL" id="TVU29078.1"/>
    </source>
</evidence>
<feature type="compositionally biased region" description="Polar residues" evidence="1">
    <location>
        <begin position="73"/>
        <end position="84"/>
    </location>
</feature>
<dbReference type="Proteomes" id="UP000324897">
    <property type="component" value="Chromosome 1"/>
</dbReference>
<reference evidence="2 3" key="1">
    <citation type="journal article" date="2019" name="Sci. Rep.">
        <title>A high-quality genome of Eragrostis curvula grass provides insights into Poaceae evolution and supports new strategies to enhance forage quality.</title>
        <authorList>
            <person name="Carballo J."/>
            <person name="Santos B.A.C.M."/>
            <person name="Zappacosta D."/>
            <person name="Garbus I."/>
            <person name="Selva J.P."/>
            <person name="Gallo C.A."/>
            <person name="Diaz A."/>
            <person name="Albertini E."/>
            <person name="Caccamo M."/>
            <person name="Echenique V."/>
        </authorList>
    </citation>
    <scope>NUCLEOTIDE SEQUENCE [LARGE SCALE GENOMIC DNA]</scope>
    <source>
        <strain evidence="3">cv. Victoria</strain>
        <tissue evidence="2">Leaf</tissue>
    </source>
</reference>
<comment type="caution">
    <text evidence="2">The sequence shown here is derived from an EMBL/GenBank/DDBJ whole genome shotgun (WGS) entry which is preliminary data.</text>
</comment>
<gene>
    <name evidence="2" type="ORF">EJB05_20621</name>
</gene>
<organism evidence="2 3">
    <name type="scientific">Eragrostis curvula</name>
    <name type="common">weeping love grass</name>
    <dbReference type="NCBI Taxonomy" id="38414"/>
    <lineage>
        <taxon>Eukaryota</taxon>
        <taxon>Viridiplantae</taxon>
        <taxon>Streptophyta</taxon>
        <taxon>Embryophyta</taxon>
        <taxon>Tracheophyta</taxon>
        <taxon>Spermatophyta</taxon>
        <taxon>Magnoliopsida</taxon>
        <taxon>Liliopsida</taxon>
        <taxon>Poales</taxon>
        <taxon>Poaceae</taxon>
        <taxon>PACMAD clade</taxon>
        <taxon>Chloridoideae</taxon>
        <taxon>Eragrostideae</taxon>
        <taxon>Eragrostidinae</taxon>
        <taxon>Eragrostis</taxon>
    </lineage>
</organism>
<keyword evidence="3" id="KW-1185">Reference proteome</keyword>
<sequence>MTAWLHPTLMETNNILEIHTHESYQLRAAVLSRRAGDAFGKPAGHTISPRSLKFSAKRNEQGQDRDWRRSQHAPKSNTQLRLYG</sequence>
<dbReference type="Gramene" id="TVU29078">
    <property type="protein sequence ID" value="TVU29078"/>
    <property type="gene ID" value="EJB05_20621"/>
</dbReference>
<feature type="non-terminal residue" evidence="2">
    <location>
        <position position="1"/>
    </location>
</feature>
<proteinExistence type="predicted"/>